<evidence type="ECO:0000313" key="2">
    <source>
        <dbReference type="Proteomes" id="UP000619033"/>
    </source>
</evidence>
<name>A0A8J7SW99_9RHOB</name>
<dbReference type="RefSeq" id="WP_202661996.1">
    <property type="nucleotide sequence ID" value="NZ_JAESVP010000008.1"/>
</dbReference>
<dbReference type="EMBL" id="JAESVP010000008">
    <property type="protein sequence ID" value="MBL4929461.1"/>
    <property type="molecule type" value="Genomic_DNA"/>
</dbReference>
<accession>A0A8J7SW99</accession>
<proteinExistence type="predicted"/>
<keyword evidence="2" id="KW-1185">Reference proteome</keyword>
<evidence type="ECO:0000313" key="1">
    <source>
        <dbReference type="EMBL" id="MBL4929461.1"/>
    </source>
</evidence>
<reference evidence="1" key="1">
    <citation type="submission" date="2021-01" db="EMBL/GenBank/DDBJ databases">
        <title>Genome seq and assembly of Tabrizicola sp. KVB23.</title>
        <authorList>
            <person name="Chhetri G."/>
        </authorList>
    </citation>
    <scope>NUCLEOTIDE SEQUENCE</scope>
    <source>
        <strain evidence="1">KVB23</strain>
    </source>
</reference>
<sequence length="58" mass="6437">MFSHAFDFAFELASRQQDAADVTAEMLRTALIRRARTLSGEELLEACGRFDTVEVADG</sequence>
<gene>
    <name evidence="1" type="ORF">JI744_15250</name>
</gene>
<comment type="caution">
    <text evidence="1">The sequence shown here is derived from an EMBL/GenBank/DDBJ whole genome shotgun (WGS) entry which is preliminary data.</text>
</comment>
<dbReference type="Proteomes" id="UP000619033">
    <property type="component" value="Unassembled WGS sequence"/>
</dbReference>
<organism evidence="1 2">
    <name type="scientific">Fuscibacter oryzae</name>
    <dbReference type="NCBI Taxonomy" id="2803939"/>
    <lineage>
        <taxon>Bacteria</taxon>
        <taxon>Pseudomonadati</taxon>
        <taxon>Pseudomonadota</taxon>
        <taxon>Alphaproteobacteria</taxon>
        <taxon>Rhodobacterales</taxon>
        <taxon>Paracoccaceae</taxon>
        <taxon>Fuscibacter</taxon>
    </lineage>
</organism>
<protein>
    <submittedName>
        <fullName evidence="1">Uncharacterized protein</fullName>
    </submittedName>
</protein>
<dbReference type="AlphaFoldDB" id="A0A8J7SW99"/>